<reference evidence="4" key="2">
    <citation type="submission" date="2020-04" db="EMBL/GenBank/DDBJ databases">
        <authorList>
            <consortium name="NCBI Genome Project"/>
        </authorList>
    </citation>
    <scope>NUCLEOTIDE SEQUENCE</scope>
    <source>
        <strain evidence="4">CBS 304.34</strain>
    </source>
</reference>
<dbReference type="EMBL" id="MU003697">
    <property type="protein sequence ID" value="KAF2812317.1"/>
    <property type="molecule type" value="Genomic_DNA"/>
</dbReference>
<evidence type="ECO:0000256" key="1">
    <source>
        <dbReference type="SAM" id="MobiDB-lite"/>
    </source>
</evidence>
<dbReference type="Proteomes" id="UP000504636">
    <property type="component" value="Unplaced"/>
</dbReference>
<dbReference type="GeneID" id="54455650"/>
<reference evidence="4" key="3">
    <citation type="submission" date="2025-04" db="UniProtKB">
        <authorList>
            <consortium name="RefSeq"/>
        </authorList>
    </citation>
    <scope>IDENTIFICATION</scope>
    <source>
        <strain evidence="4">CBS 304.34</strain>
    </source>
</reference>
<accession>A0A6A6YWN6</accession>
<sequence length="150" mass="17186">PPMMSDGNRNRSIWRPADGDGDPSRETFNRSFGTKWGHPTWKLFTGDAADEIEPGMNEPPRYVYLDDKAAYTILNHKAYTARERYQYWSFDFNRQGMIRTNRPNRGRPVYQDKNQLSLASAPHLGRPSSYLFSGGLSATYLSARSNMART</sequence>
<name>A0A6A6YWN6_9PEZI</name>
<feature type="non-terminal residue" evidence="2">
    <location>
        <position position="1"/>
    </location>
</feature>
<evidence type="ECO:0000313" key="2">
    <source>
        <dbReference type="EMBL" id="KAF2812317.1"/>
    </source>
</evidence>
<dbReference type="AlphaFoldDB" id="A0A6A6YWN6"/>
<protein>
    <submittedName>
        <fullName evidence="2 4">Uncharacterized protein</fullName>
    </submittedName>
</protein>
<feature type="non-terminal residue" evidence="2">
    <location>
        <position position="150"/>
    </location>
</feature>
<feature type="region of interest" description="Disordered" evidence="1">
    <location>
        <begin position="1"/>
        <end position="31"/>
    </location>
</feature>
<organism evidence="2">
    <name type="scientific">Mytilinidion resinicola</name>
    <dbReference type="NCBI Taxonomy" id="574789"/>
    <lineage>
        <taxon>Eukaryota</taxon>
        <taxon>Fungi</taxon>
        <taxon>Dikarya</taxon>
        <taxon>Ascomycota</taxon>
        <taxon>Pezizomycotina</taxon>
        <taxon>Dothideomycetes</taxon>
        <taxon>Pleosporomycetidae</taxon>
        <taxon>Mytilinidiales</taxon>
        <taxon>Mytilinidiaceae</taxon>
        <taxon>Mytilinidion</taxon>
    </lineage>
</organism>
<keyword evidence="3" id="KW-1185">Reference proteome</keyword>
<dbReference type="OrthoDB" id="3650389at2759"/>
<reference evidence="2 4" key="1">
    <citation type="journal article" date="2020" name="Stud. Mycol.">
        <title>101 Dothideomycetes genomes: a test case for predicting lifestyles and emergence of pathogens.</title>
        <authorList>
            <person name="Haridas S."/>
            <person name="Albert R."/>
            <person name="Binder M."/>
            <person name="Bloem J."/>
            <person name="Labutti K."/>
            <person name="Salamov A."/>
            <person name="Andreopoulos B."/>
            <person name="Baker S."/>
            <person name="Barry K."/>
            <person name="Bills G."/>
            <person name="Bluhm B."/>
            <person name="Cannon C."/>
            <person name="Castanera R."/>
            <person name="Culley D."/>
            <person name="Daum C."/>
            <person name="Ezra D."/>
            <person name="Gonzalez J."/>
            <person name="Henrissat B."/>
            <person name="Kuo A."/>
            <person name="Liang C."/>
            <person name="Lipzen A."/>
            <person name="Lutzoni F."/>
            <person name="Magnuson J."/>
            <person name="Mondo S."/>
            <person name="Nolan M."/>
            <person name="Ohm R."/>
            <person name="Pangilinan J."/>
            <person name="Park H.-J."/>
            <person name="Ramirez L."/>
            <person name="Alfaro M."/>
            <person name="Sun H."/>
            <person name="Tritt A."/>
            <person name="Yoshinaga Y."/>
            <person name="Zwiers L.-H."/>
            <person name="Turgeon B."/>
            <person name="Goodwin S."/>
            <person name="Spatafora J."/>
            <person name="Crous P."/>
            <person name="Grigoriev I."/>
        </authorList>
    </citation>
    <scope>NUCLEOTIDE SEQUENCE</scope>
    <source>
        <strain evidence="2 4">CBS 304.34</strain>
    </source>
</reference>
<proteinExistence type="predicted"/>
<dbReference type="RefSeq" id="XP_033579281.1">
    <property type="nucleotide sequence ID" value="XM_033714757.1"/>
</dbReference>
<gene>
    <name evidence="2 4" type="ORF">BDZ99DRAFT_366931</name>
</gene>
<evidence type="ECO:0000313" key="3">
    <source>
        <dbReference type="Proteomes" id="UP000504636"/>
    </source>
</evidence>
<evidence type="ECO:0000313" key="4">
    <source>
        <dbReference type="RefSeq" id="XP_033579281.1"/>
    </source>
</evidence>